<dbReference type="STRING" id="472759.Nhal_2868"/>
<gene>
    <name evidence="1" type="ordered locus">Nhal_2868</name>
</gene>
<proteinExistence type="predicted"/>
<dbReference type="EMBL" id="CP001798">
    <property type="protein sequence ID" value="ADE15933.1"/>
    <property type="molecule type" value="Genomic_DNA"/>
</dbReference>
<name>D5BY22_NITHN</name>
<evidence type="ECO:0000313" key="2">
    <source>
        <dbReference type="Proteomes" id="UP000001844"/>
    </source>
</evidence>
<accession>D5BY22</accession>
<evidence type="ECO:0000313" key="1">
    <source>
        <dbReference type="EMBL" id="ADE15933.1"/>
    </source>
</evidence>
<dbReference type="Proteomes" id="UP000001844">
    <property type="component" value="Chromosome"/>
</dbReference>
<dbReference type="KEGG" id="nhl:Nhal_2868"/>
<sequence>MLLTIGLRIAAAKNLPWLRQPTDLSVQVDSSYVALPLWLIGWPPVRDLNLVSARPSVDFGLDPQTEKAENCLEALNWKAT</sequence>
<dbReference type="AlphaFoldDB" id="D5BY22"/>
<protein>
    <submittedName>
        <fullName evidence="1">Uncharacterized protein</fullName>
    </submittedName>
</protein>
<reference evidence="2" key="1">
    <citation type="submission" date="2010-04" db="EMBL/GenBank/DDBJ databases">
        <title>Complete genome sequence of Nitrosococcus halophilus Nc4, a salt-adapted, aerobic obligate ammonia-oxidizing sulfur purple bacterium.</title>
        <authorList>
            <consortium name="US DOE Joint Genome Institute"/>
            <person name="Campbell M.A."/>
            <person name="Malfatti S.A."/>
            <person name="Chain P.S.G."/>
            <person name="Heidelberg J.F."/>
            <person name="Ward B.B."/>
            <person name="Klotz M.G."/>
        </authorList>
    </citation>
    <scope>NUCLEOTIDE SEQUENCE [LARGE SCALE GENOMIC DNA]</scope>
    <source>
        <strain evidence="2">Nc4</strain>
    </source>
</reference>
<dbReference type="HOGENOM" id="CLU_2586124_0_0_6"/>
<organism evidence="1 2">
    <name type="scientific">Nitrosococcus halophilus (strain Nc4)</name>
    <dbReference type="NCBI Taxonomy" id="472759"/>
    <lineage>
        <taxon>Bacteria</taxon>
        <taxon>Pseudomonadati</taxon>
        <taxon>Pseudomonadota</taxon>
        <taxon>Gammaproteobacteria</taxon>
        <taxon>Chromatiales</taxon>
        <taxon>Chromatiaceae</taxon>
        <taxon>Nitrosococcus</taxon>
    </lineage>
</organism>
<keyword evidence="2" id="KW-1185">Reference proteome</keyword>